<sequence length="448" mass="49860">MNKHKFWMALLGAFMALGNAQAQEILSLSDAIKHALENKADAKKSRLEMENAEYKIQEVRSQALPQLNFNGELKYNPLLQKVALPGEIVGQPGTTIMAAFGQKWQSTGSVALTQQIFNQTVFTGLKAARTTREFYQINNTLTEEQLIEKVANSYYDIYQTQLQLKTVESNLASTSRIRDVIAGQFQNGLAKKIDLDRTTVGVNNLLATKQQLQNALTLKENALKFIIGMSIDKDIDLPEDSFQINSANLFDQASTTNQRTEVLLLQKQSELLQLNKKAIEADYYPKLSFTGNFGYLGMGPSIPLFSSKSGVNWSSFSGLGLNLSIPIFNGFLTRSKVRQANIEIQKLEVDIQDTKLGLTLAAENARVQMRNSLVTINVQAQNVKLASDVQANFRNNYNNGLAPLTDLLDAEKAFAEAENNYTTALLNYKIAEIQLKKSEGKLKTLINE</sequence>
<keyword evidence="9" id="KW-0732">Signal</keyword>
<gene>
    <name evidence="10" type="ORF">J5U18_11940</name>
</gene>
<keyword evidence="6" id="KW-0472">Membrane</keyword>
<feature type="coiled-coil region" evidence="8">
    <location>
        <begin position="32"/>
        <end position="62"/>
    </location>
</feature>
<dbReference type="RefSeq" id="WP_353547760.1">
    <property type="nucleotide sequence ID" value="NZ_JAGKSB010000015.1"/>
</dbReference>
<dbReference type="PANTHER" id="PTHR30026">
    <property type="entry name" value="OUTER MEMBRANE PROTEIN TOLC"/>
    <property type="match status" value="1"/>
</dbReference>
<evidence type="ECO:0000313" key="10">
    <source>
        <dbReference type="EMBL" id="MBP3944253.1"/>
    </source>
</evidence>
<keyword evidence="4" id="KW-1134">Transmembrane beta strand</keyword>
<feature type="chain" id="PRO_5035781732" evidence="9">
    <location>
        <begin position="23"/>
        <end position="448"/>
    </location>
</feature>
<evidence type="ECO:0000256" key="3">
    <source>
        <dbReference type="ARBA" id="ARBA00022448"/>
    </source>
</evidence>
<evidence type="ECO:0000256" key="2">
    <source>
        <dbReference type="ARBA" id="ARBA00007613"/>
    </source>
</evidence>
<keyword evidence="7" id="KW-0998">Cell outer membrane</keyword>
<evidence type="ECO:0000256" key="5">
    <source>
        <dbReference type="ARBA" id="ARBA00022692"/>
    </source>
</evidence>
<dbReference type="Gene3D" id="1.20.1600.10">
    <property type="entry name" value="Outer membrane efflux proteins (OEP)"/>
    <property type="match status" value="1"/>
</dbReference>
<feature type="signal peptide" evidence="9">
    <location>
        <begin position="1"/>
        <end position="22"/>
    </location>
</feature>
<evidence type="ECO:0000256" key="4">
    <source>
        <dbReference type="ARBA" id="ARBA00022452"/>
    </source>
</evidence>
<dbReference type="Proteomes" id="UP000679691">
    <property type="component" value="Unassembled WGS sequence"/>
</dbReference>
<dbReference type="PANTHER" id="PTHR30026:SF20">
    <property type="entry name" value="OUTER MEMBRANE PROTEIN TOLC"/>
    <property type="match status" value="1"/>
</dbReference>
<dbReference type="GO" id="GO:0015562">
    <property type="term" value="F:efflux transmembrane transporter activity"/>
    <property type="evidence" value="ECO:0007669"/>
    <property type="project" value="InterPro"/>
</dbReference>
<evidence type="ECO:0000256" key="7">
    <source>
        <dbReference type="ARBA" id="ARBA00023237"/>
    </source>
</evidence>
<keyword evidence="8" id="KW-0175">Coiled coil</keyword>
<dbReference type="AlphaFoldDB" id="A0A8T4HCR2"/>
<dbReference type="GO" id="GO:0015288">
    <property type="term" value="F:porin activity"/>
    <property type="evidence" value="ECO:0007669"/>
    <property type="project" value="TreeGrafter"/>
</dbReference>
<dbReference type="InterPro" id="IPR051906">
    <property type="entry name" value="TolC-like"/>
</dbReference>
<reference evidence="10" key="1">
    <citation type="submission" date="2021-03" db="EMBL/GenBank/DDBJ databases">
        <authorList>
            <person name="Lu T."/>
            <person name="Wang Q."/>
            <person name="Han X."/>
        </authorList>
    </citation>
    <scope>NUCLEOTIDE SEQUENCE</scope>
    <source>
        <strain evidence="10">WQ 2009</strain>
    </source>
</reference>
<dbReference type="GO" id="GO:0009279">
    <property type="term" value="C:cell outer membrane"/>
    <property type="evidence" value="ECO:0007669"/>
    <property type="project" value="UniProtKB-SubCell"/>
</dbReference>
<accession>A0A8T4HCR2</accession>
<dbReference type="EMBL" id="JAGKSB010000015">
    <property type="protein sequence ID" value="MBP3944253.1"/>
    <property type="molecule type" value="Genomic_DNA"/>
</dbReference>
<proteinExistence type="inferred from homology"/>
<keyword evidence="3" id="KW-0813">Transport</keyword>
<comment type="caution">
    <text evidence="10">The sequence shown here is derived from an EMBL/GenBank/DDBJ whole genome shotgun (WGS) entry which is preliminary data.</text>
</comment>
<keyword evidence="5" id="KW-0812">Transmembrane</keyword>
<evidence type="ECO:0000256" key="8">
    <source>
        <dbReference type="SAM" id="Coils"/>
    </source>
</evidence>
<comment type="subcellular location">
    <subcellularLocation>
        <location evidence="1">Cell outer membrane</location>
    </subcellularLocation>
</comment>
<comment type="similarity">
    <text evidence="2">Belongs to the outer membrane factor (OMF) (TC 1.B.17) family.</text>
</comment>
<protein>
    <submittedName>
        <fullName evidence="10">TolC family protein</fullName>
    </submittedName>
</protein>
<evidence type="ECO:0000256" key="1">
    <source>
        <dbReference type="ARBA" id="ARBA00004442"/>
    </source>
</evidence>
<dbReference type="SUPFAM" id="SSF56954">
    <property type="entry name" value="Outer membrane efflux proteins (OEP)"/>
    <property type="match status" value="1"/>
</dbReference>
<dbReference type="Pfam" id="PF02321">
    <property type="entry name" value="OEP"/>
    <property type="match status" value="2"/>
</dbReference>
<organism evidence="10 11">
    <name type="scientific">Rhinopithecimicrobium faecis</name>
    <dbReference type="NCBI Taxonomy" id="2820698"/>
    <lineage>
        <taxon>Bacteria</taxon>
        <taxon>Pseudomonadati</taxon>
        <taxon>Bacteroidota</taxon>
        <taxon>Sphingobacteriia</taxon>
        <taxon>Sphingobacteriales</taxon>
        <taxon>Sphingobacteriaceae</taxon>
        <taxon>Rhinopithecimicrobium</taxon>
    </lineage>
</organism>
<evidence type="ECO:0000256" key="9">
    <source>
        <dbReference type="SAM" id="SignalP"/>
    </source>
</evidence>
<name>A0A8T4HCR2_9SPHI</name>
<dbReference type="GO" id="GO:1990281">
    <property type="term" value="C:efflux pump complex"/>
    <property type="evidence" value="ECO:0007669"/>
    <property type="project" value="TreeGrafter"/>
</dbReference>
<keyword evidence="11" id="KW-1185">Reference proteome</keyword>
<evidence type="ECO:0000256" key="6">
    <source>
        <dbReference type="ARBA" id="ARBA00023136"/>
    </source>
</evidence>
<dbReference type="InterPro" id="IPR003423">
    <property type="entry name" value="OMP_efflux"/>
</dbReference>
<evidence type="ECO:0000313" key="11">
    <source>
        <dbReference type="Proteomes" id="UP000679691"/>
    </source>
</evidence>